<evidence type="ECO:0000313" key="3">
    <source>
        <dbReference type="Proteomes" id="UP000636709"/>
    </source>
</evidence>
<feature type="compositionally biased region" description="Low complexity" evidence="1">
    <location>
        <begin position="66"/>
        <end position="109"/>
    </location>
</feature>
<dbReference type="AlphaFoldDB" id="A0A835F833"/>
<reference evidence="2" key="1">
    <citation type="submission" date="2020-07" db="EMBL/GenBank/DDBJ databases">
        <title>Genome sequence and genetic diversity analysis of an under-domesticated orphan crop, white fonio (Digitaria exilis).</title>
        <authorList>
            <person name="Bennetzen J.L."/>
            <person name="Chen S."/>
            <person name="Ma X."/>
            <person name="Wang X."/>
            <person name="Yssel A.E.J."/>
            <person name="Chaluvadi S.R."/>
            <person name="Johnson M."/>
            <person name="Gangashetty P."/>
            <person name="Hamidou F."/>
            <person name="Sanogo M.D."/>
            <person name="Zwaenepoel A."/>
            <person name="Wallace J."/>
            <person name="Van De Peer Y."/>
            <person name="Van Deynze A."/>
        </authorList>
    </citation>
    <scope>NUCLEOTIDE SEQUENCE</scope>
    <source>
        <tissue evidence="2">Leaves</tissue>
    </source>
</reference>
<dbReference type="Proteomes" id="UP000636709">
    <property type="component" value="Unassembled WGS sequence"/>
</dbReference>
<dbReference type="PANTHER" id="PTHR32133">
    <property type="entry name" value="OS07G0120400 PROTEIN"/>
    <property type="match status" value="1"/>
</dbReference>
<proteinExistence type="predicted"/>
<accession>A0A835F833</accession>
<name>A0A835F833_9POAL</name>
<gene>
    <name evidence="2" type="ORF">HU200_016340</name>
</gene>
<organism evidence="2 3">
    <name type="scientific">Digitaria exilis</name>
    <dbReference type="NCBI Taxonomy" id="1010633"/>
    <lineage>
        <taxon>Eukaryota</taxon>
        <taxon>Viridiplantae</taxon>
        <taxon>Streptophyta</taxon>
        <taxon>Embryophyta</taxon>
        <taxon>Tracheophyta</taxon>
        <taxon>Spermatophyta</taxon>
        <taxon>Magnoliopsida</taxon>
        <taxon>Liliopsida</taxon>
        <taxon>Poales</taxon>
        <taxon>Poaceae</taxon>
        <taxon>PACMAD clade</taxon>
        <taxon>Panicoideae</taxon>
        <taxon>Panicodae</taxon>
        <taxon>Paniceae</taxon>
        <taxon>Anthephorinae</taxon>
        <taxon>Digitaria</taxon>
    </lineage>
</organism>
<evidence type="ECO:0000313" key="2">
    <source>
        <dbReference type="EMBL" id="KAF8731286.1"/>
    </source>
</evidence>
<sequence length="328" mass="35906">MVLHSCCSWALVCKPWLQTFCDPVFLRRYRAFHRAPPLLGLPHMPQCFPYHGVAALPLPGRAPLARGPSTAATAAPSSTSRTGAAAGTSSSGTPSRATSSACRSRASPTGWSTPPWCSALSPAAMRPPRLPRLGPFPVAFIANNNDLEQDDKDVKASPYAIPSDADHVFFCYIPHVHQRRGAIVGDEIYFALRPLNVIAKYDWSNNYLSMINPPSPEEICGQIALMVTDDGSLGFACFKDSSLFLWSRKENSQGGAEWVLYSWVVELEKLIPDDSPPNDKRVFVVGSAEGVGVIFVSTDAGLFTLALKTERVKKRSTLHELLHSRYLY</sequence>
<protein>
    <submittedName>
        <fullName evidence="2">Uncharacterized protein</fullName>
    </submittedName>
</protein>
<dbReference type="EMBL" id="JACEFO010001608">
    <property type="protein sequence ID" value="KAF8731286.1"/>
    <property type="molecule type" value="Genomic_DNA"/>
</dbReference>
<keyword evidence="3" id="KW-1185">Reference proteome</keyword>
<feature type="region of interest" description="Disordered" evidence="1">
    <location>
        <begin position="66"/>
        <end position="112"/>
    </location>
</feature>
<comment type="caution">
    <text evidence="2">The sequence shown here is derived from an EMBL/GenBank/DDBJ whole genome shotgun (WGS) entry which is preliminary data.</text>
</comment>
<dbReference type="InterPro" id="IPR036047">
    <property type="entry name" value="F-box-like_dom_sf"/>
</dbReference>
<evidence type="ECO:0000256" key="1">
    <source>
        <dbReference type="SAM" id="MobiDB-lite"/>
    </source>
</evidence>
<dbReference type="SUPFAM" id="SSF81383">
    <property type="entry name" value="F-box domain"/>
    <property type="match status" value="1"/>
</dbReference>
<dbReference type="PANTHER" id="PTHR32133:SF307">
    <property type="entry name" value="OS08G0299600 PROTEIN"/>
    <property type="match status" value="1"/>
</dbReference>